<dbReference type="EnsemblProtists" id="PYU1_T004059">
    <property type="protein sequence ID" value="PYU1_T004059"/>
    <property type="gene ID" value="PYU1_G004049"/>
</dbReference>
<dbReference type="Proteomes" id="UP000019132">
    <property type="component" value="Unassembled WGS sequence"/>
</dbReference>
<organism evidence="1 2">
    <name type="scientific">Globisporangium ultimum (strain ATCC 200006 / CBS 805.95 / DAOM BR144)</name>
    <name type="common">Pythium ultimum</name>
    <dbReference type="NCBI Taxonomy" id="431595"/>
    <lineage>
        <taxon>Eukaryota</taxon>
        <taxon>Sar</taxon>
        <taxon>Stramenopiles</taxon>
        <taxon>Oomycota</taxon>
        <taxon>Peronosporomycetes</taxon>
        <taxon>Pythiales</taxon>
        <taxon>Pythiaceae</taxon>
        <taxon>Globisporangium</taxon>
    </lineage>
</organism>
<dbReference type="HOGENOM" id="CLU_985100_0_0_1"/>
<dbReference type="VEuPathDB" id="FungiDB:PYU1_G004049"/>
<proteinExistence type="predicted"/>
<name>K3WGG8_GLOUD</name>
<sequence length="283" mass="30269">MGDEKDAVATSCLRHPVMVAAMGHLAAKMPAFALSAVDCVHEAVSDKDAAFFAVLSLCSRSNIQHQANDVNAWDADVRAQLQQVVGAVGNHDKVVIDAGKNVVVQVRQVLVSPSYTLPDGKGMPRFEFLGAKLRHDADGSTKVDVSVRNVGKVPLHLYRVTLRELMDEDQRATKGVSPPATLALLASPAMVGGGKSALVEFTSSAASSLTTLLSSKRYAIYISHSGFRSHRFDGALDGETLKTTNVAISNNEKTDDFFGGIVSHASKLDPMMTPFPYGSWQVT</sequence>
<accession>K3WGG8</accession>
<evidence type="ECO:0000313" key="2">
    <source>
        <dbReference type="Proteomes" id="UP000019132"/>
    </source>
</evidence>
<dbReference type="EMBL" id="GL376567">
    <property type="status" value="NOT_ANNOTATED_CDS"/>
    <property type="molecule type" value="Genomic_DNA"/>
</dbReference>
<protein>
    <submittedName>
        <fullName evidence="1">Uncharacterized protein</fullName>
    </submittedName>
</protein>
<reference evidence="2" key="2">
    <citation type="submission" date="2010-04" db="EMBL/GenBank/DDBJ databases">
        <authorList>
            <person name="Buell R."/>
            <person name="Hamilton J."/>
            <person name="Hostetler J."/>
        </authorList>
    </citation>
    <scope>NUCLEOTIDE SEQUENCE [LARGE SCALE GENOMIC DNA]</scope>
    <source>
        <strain evidence="2">DAOM:BR144</strain>
    </source>
</reference>
<dbReference type="AlphaFoldDB" id="K3WGG8"/>
<dbReference type="eggNOG" id="ENOG502SMIJ">
    <property type="taxonomic scope" value="Eukaryota"/>
</dbReference>
<reference evidence="1" key="3">
    <citation type="submission" date="2015-02" db="UniProtKB">
        <authorList>
            <consortium name="EnsemblProtists"/>
        </authorList>
    </citation>
    <scope>IDENTIFICATION</scope>
    <source>
        <strain evidence="1">DAOM BR144</strain>
    </source>
</reference>
<keyword evidence="2" id="KW-1185">Reference proteome</keyword>
<reference evidence="2" key="1">
    <citation type="journal article" date="2010" name="Genome Biol.">
        <title>Genome sequence of the necrotrophic plant pathogen Pythium ultimum reveals original pathogenicity mechanisms and effector repertoire.</title>
        <authorList>
            <person name="Levesque C.A."/>
            <person name="Brouwer H."/>
            <person name="Cano L."/>
            <person name="Hamilton J.P."/>
            <person name="Holt C."/>
            <person name="Huitema E."/>
            <person name="Raffaele S."/>
            <person name="Robideau G.P."/>
            <person name="Thines M."/>
            <person name="Win J."/>
            <person name="Zerillo M.M."/>
            <person name="Beakes G.W."/>
            <person name="Boore J.L."/>
            <person name="Busam D."/>
            <person name="Dumas B."/>
            <person name="Ferriera S."/>
            <person name="Fuerstenberg S.I."/>
            <person name="Gachon C.M."/>
            <person name="Gaulin E."/>
            <person name="Govers F."/>
            <person name="Grenville-Briggs L."/>
            <person name="Horner N."/>
            <person name="Hostetler J."/>
            <person name="Jiang R.H."/>
            <person name="Johnson J."/>
            <person name="Krajaejun T."/>
            <person name="Lin H."/>
            <person name="Meijer H.J."/>
            <person name="Moore B."/>
            <person name="Morris P."/>
            <person name="Phuntmart V."/>
            <person name="Puiu D."/>
            <person name="Shetty J."/>
            <person name="Stajich J.E."/>
            <person name="Tripathy S."/>
            <person name="Wawra S."/>
            <person name="van West P."/>
            <person name="Whitty B.R."/>
            <person name="Coutinho P.M."/>
            <person name="Henrissat B."/>
            <person name="Martin F."/>
            <person name="Thomas P.D."/>
            <person name="Tyler B.M."/>
            <person name="De Vries R.P."/>
            <person name="Kamoun S."/>
            <person name="Yandell M."/>
            <person name="Tisserat N."/>
            <person name="Buell C.R."/>
        </authorList>
    </citation>
    <scope>NUCLEOTIDE SEQUENCE</scope>
    <source>
        <strain evidence="2">DAOM:BR144</strain>
    </source>
</reference>
<evidence type="ECO:0000313" key="1">
    <source>
        <dbReference type="EnsemblProtists" id="PYU1_T004059"/>
    </source>
</evidence>
<dbReference type="InParanoid" id="K3WGG8"/>